<evidence type="ECO:0000256" key="1">
    <source>
        <dbReference type="SAM" id="MobiDB-lite"/>
    </source>
</evidence>
<protein>
    <submittedName>
        <fullName evidence="4">Nucleoside recognition membrane protein YjiH</fullName>
    </submittedName>
</protein>
<feature type="transmembrane region" description="Helical" evidence="2">
    <location>
        <begin position="209"/>
        <end position="231"/>
    </location>
</feature>
<organism evidence="4 5">
    <name type="scientific">Geomicrobium halophilum</name>
    <dbReference type="NCBI Taxonomy" id="549000"/>
    <lineage>
        <taxon>Bacteria</taxon>
        <taxon>Bacillati</taxon>
        <taxon>Bacillota</taxon>
        <taxon>Bacilli</taxon>
        <taxon>Bacillales</taxon>
        <taxon>Geomicrobium</taxon>
    </lineage>
</organism>
<proteinExistence type="predicted"/>
<sequence>MSSQKKDNVRHILTFILPSLVGLFIFIMPITIGDEMTIPIAWLADTLGGWLDPILGELIVILIALSVAGTIIYRYLHPLWIQRPFFEALFSVTTFWFIVRIVGLLFAIAILFEWGPEWLWGETTGGEILGLASLLITIFLFAGIFLPLLMNFGLLEFVGSLMHVIMRPLFTMPGRSSIDSLASWLGDAAIGVLLTNQQYEQGYYTKREAAVLGTTFNIVSITFTVVVLEYIELTHMFIPYYVTIIIAGFAAAIIMPRIPPLSRKSEEYYPGTKPKPRDEKSDQPALHRGWQNALTRARHASAGGAGRSGLRNVLEMWFAVIPIVMAVGTVMIIIAEHTPVFQWLGLPFVPLLELMQVPEAQAASETMLVGFADMLLPAIIGADIQSEMTRFIIACLSITQLIYMSEVGGMILGSKIPISFFQLVVIFLLRTIITLPIIVLCAHVIF</sequence>
<evidence type="ECO:0000256" key="2">
    <source>
        <dbReference type="SAM" id="Phobius"/>
    </source>
</evidence>
<feature type="transmembrane region" description="Helical" evidence="2">
    <location>
        <begin position="391"/>
        <end position="413"/>
    </location>
</feature>
<feature type="domain" description="Nucleoside transporter/FeoB GTPase Gate" evidence="3">
    <location>
        <begin position="135"/>
        <end position="229"/>
    </location>
</feature>
<feature type="transmembrane region" description="Helical" evidence="2">
    <location>
        <begin position="88"/>
        <end position="112"/>
    </location>
</feature>
<feature type="transmembrane region" description="Helical" evidence="2">
    <location>
        <begin position="316"/>
        <end position="335"/>
    </location>
</feature>
<gene>
    <name evidence="4" type="ORF">HNR44_001065</name>
</gene>
<keyword evidence="2" id="KW-0812">Transmembrane</keyword>
<dbReference type="InterPro" id="IPR011642">
    <property type="entry name" value="Gate_dom"/>
</dbReference>
<evidence type="ECO:0000259" key="3">
    <source>
        <dbReference type="Pfam" id="PF07670"/>
    </source>
</evidence>
<evidence type="ECO:0000313" key="5">
    <source>
        <dbReference type="Proteomes" id="UP000568839"/>
    </source>
</evidence>
<feature type="transmembrane region" description="Helical" evidence="2">
    <location>
        <begin position="132"/>
        <end position="158"/>
    </location>
</feature>
<reference evidence="4 5" key="1">
    <citation type="submission" date="2020-08" db="EMBL/GenBank/DDBJ databases">
        <title>Genomic Encyclopedia of Type Strains, Phase IV (KMG-IV): sequencing the most valuable type-strain genomes for metagenomic binning, comparative biology and taxonomic classification.</title>
        <authorList>
            <person name="Goeker M."/>
        </authorList>
    </citation>
    <scope>NUCLEOTIDE SEQUENCE [LARGE SCALE GENOMIC DNA]</scope>
    <source>
        <strain evidence="4 5">DSM 21769</strain>
    </source>
</reference>
<keyword evidence="5" id="KW-1185">Reference proteome</keyword>
<dbReference type="RefSeq" id="WP_343069371.1">
    <property type="nucleotide sequence ID" value="NZ_JACHHJ010000001.1"/>
</dbReference>
<comment type="caution">
    <text evidence="4">The sequence shown here is derived from an EMBL/GenBank/DDBJ whole genome shotgun (WGS) entry which is preliminary data.</text>
</comment>
<keyword evidence="2" id="KW-1133">Transmembrane helix</keyword>
<dbReference type="Pfam" id="PF07670">
    <property type="entry name" value="Gate"/>
    <property type="match status" value="1"/>
</dbReference>
<dbReference type="AlphaFoldDB" id="A0A841PPI9"/>
<name>A0A841PPI9_9BACL</name>
<dbReference type="EMBL" id="JACHHJ010000001">
    <property type="protein sequence ID" value="MBB6449116.1"/>
    <property type="molecule type" value="Genomic_DNA"/>
</dbReference>
<dbReference type="Proteomes" id="UP000568839">
    <property type="component" value="Unassembled WGS sequence"/>
</dbReference>
<feature type="region of interest" description="Disordered" evidence="1">
    <location>
        <begin position="265"/>
        <end position="286"/>
    </location>
</feature>
<evidence type="ECO:0000313" key="4">
    <source>
        <dbReference type="EMBL" id="MBB6449116.1"/>
    </source>
</evidence>
<accession>A0A841PPI9</accession>
<feature type="transmembrane region" description="Helical" evidence="2">
    <location>
        <begin position="53"/>
        <end position="76"/>
    </location>
</feature>
<feature type="transmembrane region" description="Helical" evidence="2">
    <location>
        <begin position="420"/>
        <end position="445"/>
    </location>
</feature>
<feature type="transmembrane region" description="Helical" evidence="2">
    <location>
        <begin position="237"/>
        <end position="255"/>
    </location>
</feature>
<keyword evidence="2" id="KW-0472">Membrane</keyword>
<feature type="transmembrane region" description="Helical" evidence="2">
    <location>
        <begin position="12"/>
        <end position="33"/>
    </location>
</feature>